<organism evidence="2 3">
    <name type="scientific">Thalassotalea psychrophila</name>
    <dbReference type="NCBI Taxonomy" id="3065647"/>
    <lineage>
        <taxon>Bacteria</taxon>
        <taxon>Pseudomonadati</taxon>
        <taxon>Pseudomonadota</taxon>
        <taxon>Gammaproteobacteria</taxon>
        <taxon>Alteromonadales</taxon>
        <taxon>Colwelliaceae</taxon>
        <taxon>Thalassotalea</taxon>
    </lineage>
</organism>
<evidence type="ECO:0000256" key="1">
    <source>
        <dbReference type="SAM" id="SignalP"/>
    </source>
</evidence>
<dbReference type="EMBL" id="CP134145">
    <property type="protein sequence ID" value="WNC72555.1"/>
    <property type="molecule type" value="Genomic_DNA"/>
</dbReference>
<dbReference type="RefSeq" id="WP_348391672.1">
    <property type="nucleotide sequence ID" value="NZ_CP134145.1"/>
</dbReference>
<proteinExistence type="predicted"/>
<evidence type="ECO:0000313" key="2">
    <source>
        <dbReference type="EMBL" id="WNC72555.1"/>
    </source>
</evidence>
<dbReference type="InterPro" id="IPR009003">
    <property type="entry name" value="Peptidase_S1_PA"/>
</dbReference>
<evidence type="ECO:0000313" key="3">
    <source>
        <dbReference type="Proteomes" id="UP001258994"/>
    </source>
</evidence>
<dbReference type="InterPro" id="IPR043504">
    <property type="entry name" value="Peptidase_S1_PA_chymotrypsin"/>
</dbReference>
<dbReference type="Pfam" id="PF13365">
    <property type="entry name" value="Trypsin_2"/>
    <property type="match status" value="1"/>
</dbReference>
<dbReference type="PANTHER" id="PTHR43019:SF23">
    <property type="entry name" value="PROTEASE DO-LIKE 5, CHLOROPLASTIC"/>
    <property type="match status" value="1"/>
</dbReference>
<keyword evidence="2" id="KW-0645">Protease</keyword>
<dbReference type="Gene3D" id="2.40.10.10">
    <property type="entry name" value="Trypsin-like serine proteases"/>
    <property type="match status" value="2"/>
</dbReference>
<dbReference type="GO" id="GO:0008233">
    <property type="term" value="F:peptidase activity"/>
    <property type="evidence" value="ECO:0007669"/>
    <property type="project" value="UniProtKB-KW"/>
</dbReference>
<keyword evidence="3" id="KW-1185">Reference proteome</keyword>
<sequence length="256" mass="27969">MFARFILACFLFNSFAIQASEQLVKTIVKVKPAIVGVGIYQANARPQSRLHGTGFVIGNGQYIVTNYHVIGIDIKAEQKQKRVIFVGFGKKSEVREIQIVAYSKQHDIAILKQHGARLPALQLAENLYVAEGESIAFTGFPIGAVLGLYPVTHQGIIASVTPVVIPARASTELSPAMIKSLKNPYFVYQLDATAYPGNSGSPVYLQSNGKVVAVINKVFVQQTKESAITHPSGITYAIPIKFLDELIKKQNINIDQ</sequence>
<dbReference type="PANTHER" id="PTHR43019">
    <property type="entry name" value="SERINE ENDOPROTEASE DEGS"/>
    <property type="match status" value="1"/>
</dbReference>
<gene>
    <name evidence="2" type="ORF">RGQ13_00855</name>
</gene>
<keyword evidence="2" id="KW-0378">Hydrolase</keyword>
<name>A0ABY9TUS4_9GAMM</name>
<protein>
    <submittedName>
        <fullName evidence="2">Serine protease</fullName>
    </submittedName>
</protein>
<dbReference type="SUPFAM" id="SSF50494">
    <property type="entry name" value="Trypsin-like serine proteases"/>
    <property type="match status" value="1"/>
</dbReference>
<keyword evidence="1" id="KW-0732">Signal</keyword>
<feature type="signal peptide" evidence="1">
    <location>
        <begin position="1"/>
        <end position="19"/>
    </location>
</feature>
<reference evidence="3" key="1">
    <citation type="submission" date="2023-09" db="EMBL/GenBank/DDBJ databases">
        <authorList>
            <person name="Li S."/>
            <person name="Li X."/>
            <person name="Zhang C."/>
            <person name="Zhao Z."/>
        </authorList>
    </citation>
    <scope>NUCLEOTIDE SEQUENCE [LARGE SCALE GENOMIC DNA]</scope>
    <source>
        <strain evidence="3">SQ149</strain>
    </source>
</reference>
<dbReference type="GO" id="GO:0006508">
    <property type="term" value="P:proteolysis"/>
    <property type="evidence" value="ECO:0007669"/>
    <property type="project" value="UniProtKB-KW"/>
</dbReference>
<accession>A0ABY9TUS4</accession>
<dbReference type="Proteomes" id="UP001258994">
    <property type="component" value="Chromosome"/>
</dbReference>
<feature type="chain" id="PRO_5046094969" evidence="1">
    <location>
        <begin position="20"/>
        <end position="256"/>
    </location>
</feature>